<dbReference type="AlphaFoldDB" id="A0AAT9HWT2"/>
<organism evidence="2">
    <name type="scientific">Streptomyces haneummycinicus</name>
    <dbReference type="NCBI Taxonomy" id="3074435"/>
    <lineage>
        <taxon>Bacteria</taxon>
        <taxon>Bacillati</taxon>
        <taxon>Actinomycetota</taxon>
        <taxon>Actinomycetes</taxon>
        <taxon>Kitasatosporales</taxon>
        <taxon>Streptomycetaceae</taxon>
        <taxon>Streptomyces</taxon>
    </lineage>
</organism>
<reference evidence="2" key="2">
    <citation type="submission" date="2024-07" db="EMBL/GenBank/DDBJ databases">
        <title>Streptomyces haneummycinica sp. nov., a new antibiotic-producing actinobacterium isolated from marine sediment.</title>
        <authorList>
            <person name="Uemura M."/>
            <person name="Hamada M."/>
            <person name="Hirano S."/>
            <person name="Kobayashi K."/>
            <person name="Ohshiro T."/>
            <person name="Kobayashi T."/>
            <person name="Terahara T."/>
        </authorList>
    </citation>
    <scope>NUCLEOTIDE SEQUENCE</scope>
    <source>
        <strain evidence="2">KM77-8</strain>
    </source>
</reference>
<feature type="compositionally biased region" description="Low complexity" evidence="1">
    <location>
        <begin position="52"/>
        <end position="61"/>
    </location>
</feature>
<reference evidence="2" key="1">
    <citation type="submission" date="2024-06" db="EMBL/GenBank/DDBJ databases">
        <authorList>
            <consortium name="consrtm"/>
            <person name="Uemura M."/>
            <person name="Terahara T."/>
        </authorList>
    </citation>
    <scope>NUCLEOTIDE SEQUENCE</scope>
    <source>
        <strain evidence="2">KM77-8</strain>
    </source>
</reference>
<accession>A0AAT9HWT2</accession>
<name>A0AAT9HWT2_9ACTN</name>
<protein>
    <submittedName>
        <fullName evidence="2">Uncharacterized protein</fullName>
    </submittedName>
</protein>
<dbReference type="EMBL" id="AP035768">
    <property type="protein sequence ID" value="BFO21968.1"/>
    <property type="molecule type" value="Genomic_DNA"/>
</dbReference>
<gene>
    <name evidence="2" type="ORF">SHKM778_83560</name>
</gene>
<evidence type="ECO:0000256" key="1">
    <source>
        <dbReference type="SAM" id="MobiDB-lite"/>
    </source>
</evidence>
<proteinExistence type="predicted"/>
<feature type="region of interest" description="Disordered" evidence="1">
    <location>
        <begin position="30"/>
        <end position="61"/>
    </location>
</feature>
<evidence type="ECO:0000313" key="2">
    <source>
        <dbReference type="EMBL" id="BFO21968.1"/>
    </source>
</evidence>
<sequence length="75" mass="8266">MQFLQARARLDAQLVHQDAPRPAVGVERLGRSARPVQREHQHPAQLLPQRMGVDQGQQLGGDVPVPAQFEVGLDP</sequence>